<dbReference type="Proteomes" id="UP000032900">
    <property type="component" value="Unassembled WGS sequence"/>
</dbReference>
<comment type="subcellular location">
    <subcellularLocation>
        <location evidence="1">Cytoplasm</location>
    </subcellularLocation>
</comment>
<name>A0A0E9M1T3_9BACT</name>
<accession>A0A0E9M1T3</accession>
<dbReference type="RefSeq" id="WP_162198272.1">
    <property type="nucleotide sequence ID" value="NZ_BAZW01000051.1"/>
</dbReference>
<proteinExistence type="inferred from homology"/>
<protein>
    <submittedName>
        <fullName evidence="7">FOG protein containing TPR repeat</fullName>
    </submittedName>
</protein>
<dbReference type="EMBL" id="BAZW01000051">
    <property type="protein sequence ID" value="GAO31528.1"/>
    <property type="molecule type" value="Genomic_DNA"/>
</dbReference>
<keyword evidence="3" id="KW-0677">Repeat</keyword>
<evidence type="ECO:0000256" key="5">
    <source>
        <dbReference type="ARBA" id="ARBA00038253"/>
    </source>
</evidence>
<comment type="caution">
    <text evidence="7">The sequence shown here is derived from an EMBL/GenBank/DDBJ whole genome shotgun (WGS) entry which is preliminary data.</text>
</comment>
<gene>
    <name evidence="7" type="ORF">JCM15548_13896</name>
</gene>
<keyword evidence="2" id="KW-0963">Cytoplasm</keyword>
<dbReference type="InterPro" id="IPR011990">
    <property type="entry name" value="TPR-like_helical_dom_sf"/>
</dbReference>
<dbReference type="PROSITE" id="PS50005">
    <property type="entry name" value="TPR"/>
    <property type="match status" value="1"/>
</dbReference>
<dbReference type="Pfam" id="PF13181">
    <property type="entry name" value="TPR_8"/>
    <property type="match status" value="1"/>
</dbReference>
<evidence type="ECO:0000313" key="8">
    <source>
        <dbReference type="Proteomes" id="UP000032900"/>
    </source>
</evidence>
<dbReference type="SUPFAM" id="SSF48452">
    <property type="entry name" value="TPR-like"/>
    <property type="match status" value="2"/>
</dbReference>
<organism evidence="7 8">
    <name type="scientific">Geofilum rubicundum JCM 15548</name>
    <dbReference type="NCBI Taxonomy" id="1236989"/>
    <lineage>
        <taxon>Bacteria</taxon>
        <taxon>Pseudomonadati</taxon>
        <taxon>Bacteroidota</taxon>
        <taxon>Bacteroidia</taxon>
        <taxon>Marinilabiliales</taxon>
        <taxon>Marinilabiliaceae</taxon>
        <taxon>Geofilum</taxon>
    </lineage>
</organism>
<evidence type="ECO:0000256" key="3">
    <source>
        <dbReference type="ARBA" id="ARBA00022737"/>
    </source>
</evidence>
<dbReference type="PANTHER" id="PTHR46630:SF1">
    <property type="entry name" value="TETRATRICOPEPTIDE REPEAT PROTEIN 29"/>
    <property type="match status" value="1"/>
</dbReference>
<evidence type="ECO:0000256" key="6">
    <source>
        <dbReference type="PROSITE-ProRule" id="PRU00339"/>
    </source>
</evidence>
<dbReference type="Gene3D" id="1.25.40.10">
    <property type="entry name" value="Tetratricopeptide repeat domain"/>
    <property type="match status" value="2"/>
</dbReference>
<keyword evidence="8" id="KW-1185">Reference proteome</keyword>
<dbReference type="PANTHER" id="PTHR46630">
    <property type="entry name" value="TETRATRICOPEPTIDE REPEAT PROTEIN 29"/>
    <property type="match status" value="1"/>
</dbReference>
<evidence type="ECO:0000256" key="2">
    <source>
        <dbReference type="ARBA" id="ARBA00022490"/>
    </source>
</evidence>
<dbReference type="SMART" id="SM00028">
    <property type="entry name" value="TPR"/>
    <property type="match status" value="5"/>
</dbReference>
<dbReference type="GO" id="GO:0005737">
    <property type="term" value="C:cytoplasm"/>
    <property type="evidence" value="ECO:0007669"/>
    <property type="project" value="UniProtKB-SubCell"/>
</dbReference>
<feature type="repeat" description="TPR" evidence="6">
    <location>
        <begin position="29"/>
        <end position="62"/>
    </location>
</feature>
<evidence type="ECO:0000256" key="1">
    <source>
        <dbReference type="ARBA" id="ARBA00004496"/>
    </source>
</evidence>
<comment type="similarity">
    <text evidence="5">Belongs to the Rap family.</text>
</comment>
<dbReference type="InterPro" id="IPR019734">
    <property type="entry name" value="TPR_rpt"/>
</dbReference>
<dbReference type="InterPro" id="IPR051476">
    <property type="entry name" value="Bac_ResReg_Asp_Phosphatase"/>
</dbReference>
<evidence type="ECO:0000256" key="4">
    <source>
        <dbReference type="ARBA" id="ARBA00022803"/>
    </source>
</evidence>
<reference evidence="7 8" key="1">
    <citation type="journal article" date="2015" name="Microbes Environ.">
        <title>Distribution and evolution of nitrogen fixation genes in the phylum bacteroidetes.</title>
        <authorList>
            <person name="Inoue J."/>
            <person name="Oshima K."/>
            <person name="Suda W."/>
            <person name="Sakamoto M."/>
            <person name="Iino T."/>
            <person name="Noda S."/>
            <person name="Hongoh Y."/>
            <person name="Hattori M."/>
            <person name="Ohkuma M."/>
        </authorList>
    </citation>
    <scope>NUCLEOTIDE SEQUENCE [LARGE SCALE GENOMIC DNA]</scope>
    <source>
        <strain evidence="7">JCM 15548</strain>
    </source>
</reference>
<dbReference type="AlphaFoldDB" id="A0A0E9M1T3"/>
<sequence length="366" mass="41189">MVPCYSQDESAFLNNIDEAVSSGDSTDIIRAWYALGKFYDNNQQFDKSADALKAALCLAERHRNDKAYAIVANYYASNFSQIGESDSAIFYFRKAVDAFSRVPDSANMAFAMINLGDELASKGSFVEAAEFGLQAVRIKETNQDSTNLAYVYQKVGEIFKLAGENEQWEAYAKIAYRLILLEDFANSSAAISIFNDLGGIAEIHGDFDLALQYYDTLIHIAKENGNNSAIGVALSNCAIIYKKMGDLQKALDTALETQFYDKASVYHGITSRNLLAELHLDLGAYEQARHFVEMAIRDDKVDNFPEEKMRSVRLLYQIDKGLGDFKKALYWMELFKELSDSIRDKEVRESVLDMDLAYQTEKKEPA</sequence>
<keyword evidence="4 6" id="KW-0802">TPR repeat</keyword>
<dbReference type="STRING" id="1236989.JCM15548_13896"/>
<evidence type="ECO:0000313" key="7">
    <source>
        <dbReference type="EMBL" id="GAO31528.1"/>
    </source>
</evidence>